<dbReference type="GeneID" id="77187272"/>
<keyword evidence="1" id="KW-0472">Membrane</keyword>
<name>A0AAQ2Q8F8_MORBO</name>
<gene>
    <name evidence="2" type="ORF">LP092_14625</name>
    <name evidence="3" type="ORF">LP129_00750</name>
</gene>
<evidence type="ECO:0000313" key="2">
    <source>
        <dbReference type="EMBL" id="UZA03141.1"/>
    </source>
</evidence>
<dbReference type="EMBL" id="CP087830">
    <property type="protein sequence ID" value="UZA03141.1"/>
    <property type="molecule type" value="Genomic_DNA"/>
</dbReference>
<evidence type="ECO:0000313" key="5">
    <source>
        <dbReference type="Proteomes" id="UP001163632"/>
    </source>
</evidence>
<feature type="transmembrane region" description="Helical" evidence="1">
    <location>
        <begin position="33"/>
        <end position="49"/>
    </location>
</feature>
<evidence type="ECO:0000313" key="4">
    <source>
        <dbReference type="Proteomes" id="UP001163283"/>
    </source>
</evidence>
<dbReference type="EMBL" id="CP087781">
    <property type="protein sequence ID" value="UZA51732.1"/>
    <property type="molecule type" value="Genomic_DNA"/>
</dbReference>
<dbReference type="AlphaFoldDB" id="A0AAQ2Q8F8"/>
<reference evidence="3 4" key="1">
    <citation type="journal article" date="2022" name="BMC Microbiol.">
        <title>Whole genome sequencing of Moraxella bovis strains from North America reveals two genotypes with different genetic determinants.</title>
        <authorList>
            <person name="Wynn E.L."/>
            <person name="Hille M.M."/>
            <person name="Loy J.D."/>
            <person name="Schuller G."/>
            <person name="Kuhn K.L."/>
            <person name="Dickey A.M."/>
            <person name="Bono J.L."/>
            <person name="Clawson M.L."/>
        </authorList>
    </citation>
    <scope>NUCLEOTIDE SEQUENCE [LARGE SCALE GENOMIC DNA]</scope>
    <source>
        <strain evidence="2">SAM102599</strain>
        <strain evidence="3 4">SAM57978</strain>
    </source>
</reference>
<evidence type="ECO:0000313" key="3">
    <source>
        <dbReference type="EMBL" id="UZA51732.1"/>
    </source>
</evidence>
<keyword evidence="1" id="KW-1133">Transmembrane helix</keyword>
<feature type="transmembrane region" description="Helical" evidence="1">
    <location>
        <begin position="7"/>
        <end position="27"/>
    </location>
</feature>
<organism evidence="3 4">
    <name type="scientific">Moraxella bovis</name>
    <dbReference type="NCBI Taxonomy" id="476"/>
    <lineage>
        <taxon>Bacteria</taxon>
        <taxon>Pseudomonadati</taxon>
        <taxon>Pseudomonadota</taxon>
        <taxon>Gammaproteobacteria</taxon>
        <taxon>Moraxellales</taxon>
        <taxon>Moraxellaceae</taxon>
        <taxon>Moraxella</taxon>
    </lineage>
</organism>
<dbReference type="Proteomes" id="UP001163632">
    <property type="component" value="Chromosome"/>
</dbReference>
<keyword evidence="5" id="KW-1185">Reference proteome</keyword>
<keyword evidence="1" id="KW-0812">Transmembrane</keyword>
<dbReference type="RefSeq" id="WP_158079682.1">
    <property type="nucleotide sequence ID" value="NZ_CP030241.1"/>
</dbReference>
<evidence type="ECO:0000256" key="1">
    <source>
        <dbReference type="SAM" id="Phobius"/>
    </source>
</evidence>
<protein>
    <submittedName>
        <fullName evidence="3">Uncharacterized protein</fullName>
    </submittedName>
</protein>
<sequence length="53" mass="6034">MKHLSWLEAFLVSASMLLLAIDLYAVYSGDDSYATIHYAIPLMLIYVLIEARK</sequence>
<proteinExistence type="predicted"/>
<accession>A0AAQ2Q8F8</accession>
<dbReference type="Proteomes" id="UP001163283">
    <property type="component" value="Chromosome"/>
</dbReference>